<keyword evidence="2" id="KW-0812">Transmembrane</keyword>
<evidence type="ECO:0000313" key="5">
    <source>
        <dbReference type="Proteomes" id="UP000693970"/>
    </source>
</evidence>
<evidence type="ECO:0000259" key="3">
    <source>
        <dbReference type="PROSITE" id="PS51462"/>
    </source>
</evidence>
<protein>
    <submittedName>
        <fullName evidence="4">NUDIX domain containing protein</fullName>
    </submittedName>
</protein>
<dbReference type="Proteomes" id="UP000693970">
    <property type="component" value="Unassembled WGS sequence"/>
</dbReference>
<organism evidence="4 5">
    <name type="scientific">Nitzschia inconspicua</name>
    <dbReference type="NCBI Taxonomy" id="303405"/>
    <lineage>
        <taxon>Eukaryota</taxon>
        <taxon>Sar</taxon>
        <taxon>Stramenopiles</taxon>
        <taxon>Ochrophyta</taxon>
        <taxon>Bacillariophyta</taxon>
        <taxon>Bacillariophyceae</taxon>
        <taxon>Bacillariophycidae</taxon>
        <taxon>Bacillariales</taxon>
        <taxon>Bacillariaceae</taxon>
        <taxon>Nitzschia</taxon>
    </lineage>
</organism>
<dbReference type="PROSITE" id="PS51462">
    <property type="entry name" value="NUDIX"/>
    <property type="match status" value="1"/>
</dbReference>
<dbReference type="GO" id="GO:0016787">
    <property type="term" value="F:hydrolase activity"/>
    <property type="evidence" value="ECO:0007669"/>
    <property type="project" value="InterPro"/>
</dbReference>
<dbReference type="Pfam" id="PF00293">
    <property type="entry name" value="NUDIX"/>
    <property type="match status" value="1"/>
</dbReference>
<reference evidence="4" key="1">
    <citation type="journal article" date="2021" name="Sci. Rep.">
        <title>Diploid genomic architecture of Nitzschia inconspicua, an elite biomass production diatom.</title>
        <authorList>
            <person name="Oliver A."/>
            <person name="Podell S."/>
            <person name="Pinowska A."/>
            <person name="Traller J.C."/>
            <person name="Smith S.R."/>
            <person name="McClure R."/>
            <person name="Beliaev A."/>
            <person name="Bohutskyi P."/>
            <person name="Hill E.A."/>
            <person name="Rabines A."/>
            <person name="Zheng H."/>
            <person name="Allen L.Z."/>
            <person name="Kuo A."/>
            <person name="Grigoriev I.V."/>
            <person name="Allen A.E."/>
            <person name="Hazlebeck D."/>
            <person name="Allen E.E."/>
        </authorList>
    </citation>
    <scope>NUCLEOTIDE SEQUENCE</scope>
    <source>
        <strain evidence="4">Hildebrandi</strain>
    </source>
</reference>
<keyword evidence="5" id="KW-1185">Reference proteome</keyword>
<comment type="caution">
    <text evidence="4">The sequence shown here is derived from an EMBL/GenBank/DDBJ whole genome shotgun (WGS) entry which is preliminary data.</text>
</comment>
<keyword evidence="2" id="KW-0472">Membrane</keyword>
<dbReference type="InterPro" id="IPR020084">
    <property type="entry name" value="NUDIX_hydrolase_CS"/>
</dbReference>
<feature type="domain" description="Nudix hydrolase" evidence="3">
    <location>
        <begin position="151"/>
        <end position="300"/>
    </location>
</feature>
<dbReference type="PROSITE" id="PS00893">
    <property type="entry name" value="NUDIX_BOX"/>
    <property type="match status" value="1"/>
</dbReference>
<dbReference type="InterPro" id="IPR000086">
    <property type="entry name" value="NUDIX_hydrolase_dom"/>
</dbReference>
<sequence length="311" mass="35468">MRSRRQDRSPAAMEDHEPGWHSPPNVESGNHSSHNKDKDNHQSVTTISHLRLQRNSLLAICILLFASILIQWRKSPQAFFPVPMRQEQRTSSGSDCVVDLGTYNGPRYHSVESGMMGEPKCLLNSKWISVSLHTVQFPGSDSIYDDWMWIDYHDRINVLVEDERKDDEERHFLVFEQTKYALEGKTSWAIIGGIIEPGEEPEVAARREVQEEMNGITCQKFHFLGRYRTDVNRGMGWLNSFLATECSKPRTHKHQPEHAMGVDEVGVADTETQKLKSVTLKELKEAASNGLFMEVQWTATVAQALLHPELS</sequence>
<gene>
    <name evidence="4" type="ORF">IV203_036883</name>
</gene>
<dbReference type="CDD" id="cd03424">
    <property type="entry name" value="NUDIX_ADPRase_Nudt5_UGPPase_Nudt14"/>
    <property type="match status" value="1"/>
</dbReference>
<dbReference type="AlphaFoldDB" id="A0A9K3PVZ0"/>
<feature type="compositionally biased region" description="Basic and acidic residues" evidence="1">
    <location>
        <begin position="1"/>
        <end position="19"/>
    </location>
</feature>
<evidence type="ECO:0000256" key="2">
    <source>
        <dbReference type="SAM" id="Phobius"/>
    </source>
</evidence>
<keyword evidence="2" id="KW-1133">Transmembrane helix</keyword>
<dbReference type="OrthoDB" id="447842at2759"/>
<evidence type="ECO:0000256" key="1">
    <source>
        <dbReference type="SAM" id="MobiDB-lite"/>
    </source>
</evidence>
<name>A0A9K3PVZ0_9STRA</name>
<feature type="transmembrane region" description="Helical" evidence="2">
    <location>
        <begin position="56"/>
        <end position="72"/>
    </location>
</feature>
<reference evidence="4" key="2">
    <citation type="submission" date="2021-04" db="EMBL/GenBank/DDBJ databases">
        <authorList>
            <person name="Podell S."/>
        </authorList>
    </citation>
    <scope>NUCLEOTIDE SEQUENCE</scope>
    <source>
        <strain evidence="4">Hildebrandi</strain>
    </source>
</reference>
<evidence type="ECO:0000313" key="4">
    <source>
        <dbReference type="EMBL" id="KAG7361782.1"/>
    </source>
</evidence>
<accession>A0A9K3PVZ0</accession>
<dbReference type="EMBL" id="JAGRRH010000013">
    <property type="protein sequence ID" value="KAG7361782.1"/>
    <property type="molecule type" value="Genomic_DNA"/>
</dbReference>
<proteinExistence type="predicted"/>
<feature type="region of interest" description="Disordered" evidence="1">
    <location>
        <begin position="1"/>
        <end position="42"/>
    </location>
</feature>